<keyword evidence="9" id="KW-1185">Reference proteome</keyword>
<feature type="region of interest" description="Disordered" evidence="7">
    <location>
        <begin position="934"/>
        <end position="954"/>
    </location>
</feature>
<evidence type="ECO:0000256" key="3">
    <source>
        <dbReference type="ARBA" id="ARBA00023125"/>
    </source>
</evidence>
<keyword evidence="6" id="KW-0175">Coiled coil</keyword>
<keyword evidence="5" id="KW-0539">Nucleus</keyword>
<feature type="compositionally biased region" description="Polar residues" evidence="7">
    <location>
        <begin position="1397"/>
        <end position="1412"/>
    </location>
</feature>
<dbReference type="GO" id="GO:0046983">
    <property type="term" value="F:protein dimerization activity"/>
    <property type="evidence" value="ECO:0007669"/>
    <property type="project" value="InterPro"/>
</dbReference>
<proteinExistence type="predicted"/>
<keyword evidence="2" id="KW-0805">Transcription regulation</keyword>
<dbReference type="CDD" id="cd21739">
    <property type="entry name" value="NES2-NLS_ChREBP-like"/>
    <property type="match status" value="1"/>
</dbReference>
<dbReference type="PANTHER" id="PTHR15741">
    <property type="entry name" value="BASIC HELIX-LOOP-HELIX ZIP TRANSCRIPTION FACTOR"/>
    <property type="match status" value="1"/>
</dbReference>
<dbReference type="InterPro" id="IPR052207">
    <property type="entry name" value="Max-like/E-box_TFs"/>
</dbReference>
<dbReference type="WBParaSite" id="scf7180000421684.g7571">
    <property type="protein sequence ID" value="scf7180000421684.g7571"/>
    <property type="gene ID" value="scf7180000421684.g7571"/>
</dbReference>
<dbReference type="InterPro" id="IPR011598">
    <property type="entry name" value="bHLH_dom"/>
</dbReference>
<evidence type="ECO:0000256" key="1">
    <source>
        <dbReference type="ARBA" id="ARBA00004123"/>
    </source>
</evidence>
<feature type="compositionally biased region" description="Polar residues" evidence="7">
    <location>
        <begin position="854"/>
        <end position="863"/>
    </location>
</feature>
<evidence type="ECO:0000313" key="9">
    <source>
        <dbReference type="Proteomes" id="UP000887560"/>
    </source>
</evidence>
<evidence type="ECO:0000259" key="8">
    <source>
        <dbReference type="PROSITE" id="PS50888"/>
    </source>
</evidence>
<feature type="compositionally biased region" description="Polar residues" evidence="7">
    <location>
        <begin position="876"/>
        <end position="891"/>
    </location>
</feature>
<feature type="region of interest" description="Disordered" evidence="7">
    <location>
        <begin position="823"/>
        <end position="891"/>
    </location>
</feature>
<comment type="subcellular location">
    <subcellularLocation>
        <location evidence="1">Nucleus</location>
    </subcellularLocation>
</comment>
<evidence type="ECO:0000256" key="4">
    <source>
        <dbReference type="ARBA" id="ARBA00023163"/>
    </source>
</evidence>
<accession>A0A915P0V5</accession>
<dbReference type="PROSITE" id="PS50888">
    <property type="entry name" value="BHLH"/>
    <property type="match status" value="1"/>
</dbReference>
<dbReference type="Proteomes" id="UP000887560">
    <property type="component" value="Unplaced"/>
</dbReference>
<feature type="region of interest" description="Disordered" evidence="7">
    <location>
        <begin position="1393"/>
        <end position="1412"/>
    </location>
</feature>
<dbReference type="GO" id="GO:0005634">
    <property type="term" value="C:nucleus"/>
    <property type="evidence" value="ECO:0007669"/>
    <property type="project" value="UniProtKB-SubCell"/>
</dbReference>
<feature type="domain" description="BHLH" evidence="8">
    <location>
        <begin position="1107"/>
        <end position="1160"/>
    </location>
</feature>
<feature type="compositionally biased region" description="Acidic residues" evidence="7">
    <location>
        <begin position="21"/>
        <end position="31"/>
    </location>
</feature>
<dbReference type="InterPro" id="IPR036638">
    <property type="entry name" value="HLH_DNA-bd_sf"/>
</dbReference>
<evidence type="ECO:0000256" key="2">
    <source>
        <dbReference type="ARBA" id="ARBA00023015"/>
    </source>
</evidence>
<reference evidence="10" key="1">
    <citation type="submission" date="2022-11" db="UniProtKB">
        <authorList>
            <consortium name="WormBaseParasite"/>
        </authorList>
    </citation>
    <scope>IDENTIFICATION</scope>
</reference>
<feature type="compositionally biased region" description="Low complexity" evidence="7">
    <location>
        <begin position="843"/>
        <end position="853"/>
    </location>
</feature>
<evidence type="ECO:0000313" key="10">
    <source>
        <dbReference type="WBParaSite" id="scf7180000421684.g7571"/>
    </source>
</evidence>
<name>A0A915P0V5_9BILA</name>
<evidence type="ECO:0000256" key="5">
    <source>
        <dbReference type="ARBA" id="ARBA00023242"/>
    </source>
</evidence>
<sequence length="1412" mass="159568">MSKEPIHSGHFMTSNPHSEISPDDEDEDVEVDVVDVDEGVSTAPLDKNAAKEKDAEKPVTFYKFGPQKTQSIAIDVSLNKLNKCIRVAYMKMTTPKWKDFKGIKLQWKHRIRLNNVIWRAYYMEFRKPGRKRRSPYCYFSVPDDDMTHVKIEGSVLEGMYWKRRMEAVCAQYKRWRAYFSRRKRCCRRRGHSCSCDQSTSNHHHLLIPMNESSSHHSQLLLNNQQFLRSMTPDNLSTMATECFLGTLFDFDDDMDNEFTNQLFEQLNAPFLFPNPKEETSVQCDNADILQPGLLSLQPSIEEIMSTDYPYGSSEYSSNQLPTTNQPIEYSNGLIENDGRGRLNTATTTLKNQSQQQQVLPSTRSQVPMHLSGNNTGIPLLQQQVYSEREYDAANMLINYSNQAQHLHLQQQQLSSSPSNKILRKHQKQQHLLETTTMSSSSSDRSAPFIEIQSAAIPQILTPNISNPLYSQAAAYETQRIAAALNSGGDQKNLLNSEISERQMKIGGGRNIYNNNNASLFPPTPITLTSTLSNPDPIISQWSTISWGSQRQQQPYPFLHQQSPAATTLVRKASENNLPTHQQQQSSLSINPPNISVRNFSTQSLLSSSNSSSQQQQRSFPSTNSSLVASLVSSTTLTSKNEQQQPSILSSHLLSKSLIEQKQSIEQQQQQKIDQSNDQLLQSLTEANNNASIGPQTVKRFVMSDISRYLAQQTPIITNSPLIQPSDKPAFVTGFGQTTSLTNCSLQNASPSSISIQQQQQYSPSIINNIPVQINELKGTRGQKQHIQQQISPNSTNIPLSPPTKTAFSPPQQLLPRKMSVSISSAFSSPNNNLSDDSKKIRGSSFSSSSLLSSTNHQKQQRSQTTTTTHLGKRQQQHNNQINNLSPPQKHQKNNVAVENNNVCLVAQTSTTNNNSFIDELEFASIGPVNIPSSEAQQLQQQQQCSNNTSNKRRNYKQLLSPRNSTTNMSPPIIIPSQQQQMQQPSYFKHLPPSNEAILLNSLIENNCNNTTINEELKQHKLLELGQFKQNLEVKKEDGIDNRNLEEKTEMCSPFSSTNDCILQDDNNLSPPYFSSSTTTILTEEEGSTLNICTNSAAADSTLNPDERKRILHLNAEKNRRSALKEGFDCLVKAIPLVEQAGLKSTNAVVLNRAAQHIKNLKLEQEKQLNQMKIFKEKIACMNERIAMIQANLPSSNLNGSKNNDNSPTIRIQVEQFFERYKRDKSQEDYRFWLMSEVIKPIVYSFAEQIYPDGTNRERLLLSTKKWLDVHWNSGVLRPIASDTLVRVATASGAFTNEQALIGYFSQQINQEVSPTMKVEKLLEEKNKVIRQLHQSTQELVQEVRVKDESVKQLKIQVLEKNAIIDILKDKMKRKDKNYRCVLNENDKLSKEIEKSSQDNGEINMNEKAYSSL</sequence>
<feature type="region of interest" description="Disordered" evidence="7">
    <location>
        <begin position="1"/>
        <end position="31"/>
    </location>
</feature>
<dbReference type="SMART" id="SM00353">
    <property type="entry name" value="HLH"/>
    <property type="match status" value="1"/>
</dbReference>
<feature type="compositionally biased region" description="Polar residues" evidence="7">
    <location>
        <begin position="784"/>
        <end position="810"/>
    </location>
</feature>
<dbReference type="Gene3D" id="4.10.280.10">
    <property type="entry name" value="Helix-loop-helix DNA-binding domain"/>
    <property type="match status" value="1"/>
</dbReference>
<dbReference type="GO" id="GO:0000981">
    <property type="term" value="F:DNA-binding transcription factor activity, RNA polymerase II-specific"/>
    <property type="evidence" value="ECO:0007669"/>
    <property type="project" value="TreeGrafter"/>
</dbReference>
<dbReference type="PANTHER" id="PTHR15741:SF37">
    <property type="entry name" value="LD38259P"/>
    <property type="match status" value="1"/>
</dbReference>
<dbReference type="Pfam" id="PF00010">
    <property type="entry name" value="HLH"/>
    <property type="match status" value="1"/>
</dbReference>
<feature type="coiled-coil region" evidence="6">
    <location>
        <begin position="1150"/>
        <end position="1177"/>
    </location>
</feature>
<dbReference type="SUPFAM" id="SSF47459">
    <property type="entry name" value="HLH, helix-loop-helix DNA-binding domain"/>
    <property type="match status" value="1"/>
</dbReference>
<feature type="region of interest" description="Disordered" evidence="7">
    <location>
        <begin position="778"/>
        <end position="810"/>
    </location>
</feature>
<organism evidence="9 10">
    <name type="scientific">Meloidogyne floridensis</name>
    <dbReference type="NCBI Taxonomy" id="298350"/>
    <lineage>
        <taxon>Eukaryota</taxon>
        <taxon>Metazoa</taxon>
        <taxon>Ecdysozoa</taxon>
        <taxon>Nematoda</taxon>
        <taxon>Chromadorea</taxon>
        <taxon>Rhabditida</taxon>
        <taxon>Tylenchina</taxon>
        <taxon>Tylenchomorpha</taxon>
        <taxon>Tylenchoidea</taxon>
        <taxon>Meloidogynidae</taxon>
        <taxon>Meloidogyninae</taxon>
        <taxon>Meloidogyne</taxon>
    </lineage>
</organism>
<protein>
    <submittedName>
        <fullName evidence="10">BHLH domain-containing protein</fullName>
    </submittedName>
</protein>
<evidence type="ECO:0000256" key="7">
    <source>
        <dbReference type="SAM" id="MobiDB-lite"/>
    </source>
</evidence>
<dbReference type="GO" id="GO:0000978">
    <property type="term" value="F:RNA polymerase II cis-regulatory region sequence-specific DNA binding"/>
    <property type="evidence" value="ECO:0007669"/>
    <property type="project" value="TreeGrafter"/>
</dbReference>
<feature type="compositionally biased region" description="Polar residues" evidence="7">
    <location>
        <begin position="823"/>
        <end position="834"/>
    </location>
</feature>
<evidence type="ECO:0000256" key="6">
    <source>
        <dbReference type="SAM" id="Coils"/>
    </source>
</evidence>
<keyword evidence="3" id="KW-0238">DNA-binding</keyword>
<keyword evidence="4" id="KW-0804">Transcription</keyword>